<feature type="region of interest" description="Disordered" evidence="1">
    <location>
        <begin position="147"/>
        <end position="174"/>
    </location>
</feature>
<name>A0A7S1YA70_9STRA</name>
<evidence type="ECO:0000313" key="2">
    <source>
        <dbReference type="EMBL" id="CAD9285981.1"/>
    </source>
</evidence>
<organism evidence="2">
    <name type="scientific">Grammatophora oceanica</name>
    <dbReference type="NCBI Taxonomy" id="210454"/>
    <lineage>
        <taxon>Eukaryota</taxon>
        <taxon>Sar</taxon>
        <taxon>Stramenopiles</taxon>
        <taxon>Ochrophyta</taxon>
        <taxon>Bacillariophyta</taxon>
        <taxon>Fragilariophyceae</taxon>
        <taxon>Fragilariophycidae</taxon>
        <taxon>Rhabdonematales</taxon>
        <taxon>Grammatophoraceae</taxon>
        <taxon>Grammatophora</taxon>
    </lineage>
</organism>
<protein>
    <submittedName>
        <fullName evidence="2">Uncharacterized protein</fullName>
    </submittedName>
</protein>
<evidence type="ECO:0000256" key="1">
    <source>
        <dbReference type="SAM" id="MobiDB-lite"/>
    </source>
</evidence>
<feature type="compositionally biased region" description="Polar residues" evidence="1">
    <location>
        <begin position="160"/>
        <end position="173"/>
    </location>
</feature>
<gene>
    <name evidence="2" type="ORF">GOCE00092_LOCUS14459</name>
</gene>
<dbReference type="EMBL" id="HBGK01027929">
    <property type="protein sequence ID" value="CAD9285981.1"/>
    <property type="molecule type" value="Transcribed_RNA"/>
</dbReference>
<proteinExistence type="predicted"/>
<accession>A0A7S1YA70</accession>
<reference evidence="2" key="1">
    <citation type="submission" date="2021-01" db="EMBL/GenBank/DDBJ databases">
        <authorList>
            <person name="Corre E."/>
            <person name="Pelletier E."/>
            <person name="Niang G."/>
            <person name="Scheremetjew M."/>
            <person name="Finn R."/>
            <person name="Kale V."/>
            <person name="Holt S."/>
            <person name="Cochrane G."/>
            <person name="Meng A."/>
            <person name="Brown T."/>
            <person name="Cohen L."/>
        </authorList>
    </citation>
    <scope>NUCLEOTIDE SEQUENCE</scope>
    <source>
        <strain evidence="2">CCMP 410</strain>
    </source>
</reference>
<feature type="region of interest" description="Disordered" evidence="1">
    <location>
        <begin position="68"/>
        <end position="110"/>
    </location>
</feature>
<sequence length="193" mass="22340">MFRHRLWLCRYIKTKQDAYEEGTSSGSLTANKLMQLAKEKYKVRTVQGKWNAPSLEEEKIMVLEARLNKLDNSKRTPKGSNDGKRGQPGKRKHQQKDEEKKKTTKYLPKPEWMNEEPTKEDLFKPKMWNNKKWWYCSEKTGGKCDGKYRIHKPSDCHGTGKSTKNRGGSNGNTKKVVINEAINQITGGYQSDE</sequence>
<dbReference type="AlphaFoldDB" id="A0A7S1YA70"/>